<dbReference type="eggNOG" id="COG0823">
    <property type="taxonomic scope" value="Bacteria"/>
</dbReference>
<evidence type="ECO:0000256" key="2">
    <source>
        <dbReference type="ARBA" id="ARBA00009820"/>
    </source>
</evidence>
<keyword evidence="5" id="KW-0132">Cell division</keyword>
<protein>
    <recommendedName>
        <fullName evidence="5">Tol-Pal system protein TolB</fullName>
    </recommendedName>
</protein>
<evidence type="ECO:0000256" key="5">
    <source>
        <dbReference type="HAMAP-Rule" id="MF_00671"/>
    </source>
</evidence>
<dbReference type="SUPFAM" id="SSF52964">
    <property type="entry name" value="TolB, N-terminal domain"/>
    <property type="match status" value="1"/>
</dbReference>
<dbReference type="Pfam" id="PF04052">
    <property type="entry name" value="TolB_N"/>
    <property type="match status" value="1"/>
</dbReference>
<comment type="subcellular location">
    <subcellularLocation>
        <location evidence="1 5">Periplasm</location>
    </subcellularLocation>
</comment>
<dbReference type="NCBIfam" id="TIGR02800">
    <property type="entry name" value="propeller_TolB"/>
    <property type="match status" value="1"/>
</dbReference>
<keyword evidence="3 5" id="KW-0732">Signal</keyword>
<dbReference type="SUPFAM" id="SSF69304">
    <property type="entry name" value="Tricorn protease N-terminal domain"/>
    <property type="match status" value="1"/>
</dbReference>
<dbReference type="HAMAP" id="MF_00671">
    <property type="entry name" value="TolB"/>
    <property type="match status" value="1"/>
</dbReference>
<dbReference type="STRING" id="1051646.IX91_05570"/>
<dbReference type="KEGG" id="vtu:IX91_05570"/>
<name>A0A0A0SC92_9VIBR</name>
<feature type="chain" id="PRO_5008983708" description="Tol-Pal system protein TolB" evidence="5">
    <location>
        <begin position="23"/>
        <end position="450"/>
    </location>
</feature>
<accession>A0A0A0SC92</accession>
<comment type="function">
    <text evidence="5">Part of the Tol-Pal system, which plays a role in outer membrane invagination during cell division and is important for maintaining outer membrane integrity.</text>
</comment>
<keyword evidence="5" id="KW-0131">Cell cycle</keyword>
<dbReference type="GO" id="GO:0051301">
    <property type="term" value="P:cell division"/>
    <property type="evidence" value="ECO:0007669"/>
    <property type="project" value="UniProtKB-UniRule"/>
</dbReference>
<evidence type="ECO:0000259" key="6">
    <source>
        <dbReference type="Pfam" id="PF04052"/>
    </source>
</evidence>
<dbReference type="PANTHER" id="PTHR36842">
    <property type="entry name" value="PROTEIN TOLB HOMOLOG"/>
    <property type="match status" value="1"/>
</dbReference>
<reference evidence="7 8" key="1">
    <citation type="submission" date="2014-08" db="EMBL/GenBank/DDBJ databases">
        <title>First Complete Genome Sequence of the Shellfish Pathogen Vibrio tubiashii.</title>
        <authorList>
            <person name="Richards G.P."/>
            <person name="Needleman D.S."/>
            <person name="Watson M.A."/>
            <person name="Bono J.L."/>
        </authorList>
    </citation>
    <scope>NUCLEOTIDE SEQUENCE [LARGE SCALE GENOMIC DNA]</scope>
    <source>
        <strain evidence="7 8">ATCC 19109</strain>
    </source>
</reference>
<dbReference type="InterPro" id="IPR011659">
    <property type="entry name" value="WD40"/>
</dbReference>
<evidence type="ECO:0000313" key="8">
    <source>
        <dbReference type="Proteomes" id="UP000030071"/>
    </source>
</evidence>
<keyword evidence="4 5" id="KW-0574">Periplasm</keyword>
<dbReference type="InterPro" id="IPR011042">
    <property type="entry name" value="6-blade_b-propeller_TolB-like"/>
</dbReference>
<dbReference type="GO" id="GO:0042597">
    <property type="term" value="C:periplasmic space"/>
    <property type="evidence" value="ECO:0007669"/>
    <property type="project" value="UniProtKB-SubCell"/>
</dbReference>
<dbReference type="EMBL" id="CP009354">
    <property type="protein sequence ID" value="AIW13671.1"/>
    <property type="molecule type" value="Genomic_DNA"/>
</dbReference>
<dbReference type="Proteomes" id="UP000030071">
    <property type="component" value="Chromosome 1"/>
</dbReference>
<evidence type="ECO:0000256" key="4">
    <source>
        <dbReference type="ARBA" id="ARBA00022764"/>
    </source>
</evidence>
<dbReference type="Gene3D" id="3.40.50.10070">
    <property type="entry name" value="TolB, N-terminal domain"/>
    <property type="match status" value="1"/>
</dbReference>
<comment type="subunit">
    <text evidence="5">The Tol-Pal system is composed of five core proteins: the inner membrane proteins TolA, TolQ and TolR, the periplasmic protein TolB and the outer membrane protein Pal. They form a network linking the inner and outer membranes and the peptidoglycan layer.</text>
</comment>
<sequence length="450" mass="49645" precursor="true">MLKRLVIGCVLTVMSVFQTANAALELVITDGIDSARPIAIVPFKWEGNTQLPEDVSKVIASDLQRSGKFSPVATSKMPQTPYSEAEVDFNAWTGLGVDALVTGSISQNAEGNYVINYQLVDVVRGQLTQGQSKSLSGDGQLVLSKDHVIFNKRATVPGKRLREYAHRISDLVYEALTGEKGAFLTRIAYVVVNDKDNFPYQLRVSDYDGYNERLVLRSKQPLMSPAWSPDGKKLAYVSFQNGQAEIFIMNIYTGEREKVTSYPRHNGAPRFSPDGSKLALVLSKTGSLQVYTLDLNTRKLTQITRGRSNNTEPFWHPDGKSLIFTSDRGGKPQIYQVDLASNSTKRLTWQGSQNLGGQITPDGRFLVMVNRSNTGFNLAKLDMETGAMQILTKTLLDESPSIAPNGGMVIYSSIYNKTNVLSMVSIDGRFKARLPATNGRVRAPAWSPFL</sequence>
<evidence type="ECO:0000256" key="3">
    <source>
        <dbReference type="ARBA" id="ARBA00022729"/>
    </source>
</evidence>
<evidence type="ECO:0000256" key="1">
    <source>
        <dbReference type="ARBA" id="ARBA00004418"/>
    </source>
</evidence>
<feature type="domain" description="TolB N-terminal" evidence="6">
    <location>
        <begin position="24"/>
        <end position="126"/>
    </location>
</feature>
<dbReference type="AlphaFoldDB" id="A0A0A0SC92"/>
<dbReference type="InterPro" id="IPR007195">
    <property type="entry name" value="TolB_N"/>
</dbReference>
<dbReference type="Pfam" id="PF07676">
    <property type="entry name" value="PD40"/>
    <property type="match status" value="3"/>
</dbReference>
<comment type="similarity">
    <text evidence="2 5">Belongs to the TolB family.</text>
</comment>
<dbReference type="Gene3D" id="2.120.10.30">
    <property type="entry name" value="TolB, C-terminal domain"/>
    <property type="match status" value="1"/>
</dbReference>
<dbReference type="PATRIC" id="fig|1051646.9.peg.1091"/>
<evidence type="ECO:0000313" key="7">
    <source>
        <dbReference type="EMBL" id="AIW13671.1"/>
    </source>
</evidence>
<feature type="signal peptide" evidence="5">
    <location>
        <begin position="1"/>
        <end position="22"/>
    </location>
</feature>
<organism evidence="7 8">
    <name type="scientific">Vibrio tubiashii ATCC 19109</name>
    <dbReference type="NCBI Taxonomy" id="1051646"/>
    <lineage>
        <taxon>Bacteria</taxon>
        <taxon>Pseudomonadati</taxon>
        <taxon>Pseudomonadota</taxon>
        <taxon>Gammaproteobacteria</taxon>
        <taxon>Vibrionales</taxon>
        <taxon>Vibrionaceae</taxon>
        <taxon>Vibrio</taxon>
        <taxon>Vibrio oreintalis group</taxon>
    </lineage>
</organism>
<proteinExistence type="inferred from homology"/>
<dbReference type="PANTHER" id="PTHR36842:SF1">
    <property type="entry name" value="PROTEIN TOLB"/>
    <property type="match status" value="1"/>
</dbReference>
<dbReference type="InterPro" id="IPR014167">
    <property type="entry name" value="Tol-Pal_TolB"/>
</dbReference>
<gene>
    <name evidence="5" type="primary">tolB</name>
    <name evidence="7" type="ORF">IX91_05570</name>
</gene>
<dbReference type="HOGENOM" id="CLU_047123_0_0_6"/>
<dbReference type="GO" id="GO:0017038">
    <property type="term" value="P:protein import"/>
    <property type="evidence" value="ECO:0007669"/>
    <property type="project" value="InterPro"/>
</dbReference>